<feature type="chain" id="PRO_5016838701" evidence="1">
    <location>
        <begin position="24"/>
        <end position="570"/>
    </location>
</feature>
<dbReference type="RefSeq" id="WP_115669172.1">
    <property type="nucleotide sequence ID" value="NZ_UEYP01000002.1"/>
</dbReference>
<proteinExistence type="predicted"/>
<protein>
    <submittedName>
        <fullName evidence="2">Uncharacterized protein</fullName>
    </submittedName>
</protein>
<dbReference type="OrthoDB" id="1522627at2"/>
<reference evidence="3" key="1">
    <citation type="submission" date="2018-07" db="EMBL/GenBank/DDBJ databases">
        <authorList>
            <person name="Peiro R."/>
            <person name="Begona"/>
            <person name="Cbmso G."/>
            <person name="Lopez M."/>
            <person name="Gonzalez S."/>
        </authorList>
    </citation>
    <scope>NUCLEOTIDE SEQUENCE [LARGE SCALE GENOMIC DNA]</scope>
</reference>
<keyword evidence="3" id="KW-1185">Reference proteome</keyword>
<evidence type="ECO:0000313" key="3">
    <source>
        <dbReference type="Proteomes" id="UP000254764"/>
    </source>
</evidence>
<dbReference type="EMBL" id="UEYP01000002">
    <property type="protein sequence ID" value="SSC66374.1"/>
    <property type="molecule type" value="Genomic_DNA"/>
</dbReference>
<feature type="signal peptide" evidence="1">
    <location>
        <begin position="1"/>
        <end position="23"/>
    </location>
</feature>
<keyword evidence="1" id="KW-0732">Signal</keyword>
<evidence type="ECO:0000256" key="1">
    <source>
        <dbReference type="SAM" id="SignalP"/>
    </source>
</evidence>
<organism evidence="2 3">
    <name type="scientific">Ciceribacter selenitireducens ATCC BAA-1503</name>
    <dbReference type="NCBI Taxonomy" id="1336235"/>
    <lineage>
        <taxon>Bacteria</taxon>
        <taxon>Pseudomonadati</taxon>
        <taxon>Pseudomonadota</taxon>
        <taxon>Alphaproteobacteria</taxon>
        <taxon>Hyphomicrobiales</taxon>
        <taxon>Rhizobiaceae</taxon>
        <taxon>Ciceribacter</taxon>
    </lineage>
</organism>
<dbReference type="AlphaFoldDB" id="A0A376AF56"/>
<gene>
    <name evidence="2" type="ORF">RHIZ70_2082</name>
</gene>
<dbReference type="Proteomes" id="UP000254764">
    <property type="component" value="Unassembled WGS sequence"/>
</dbReference>
<name>A0A376AF56_9HYPH</name>
<accession>A0A376AF56</accession>
<dbReference type="STRING" id="1336235.GCA_000518785_00611"/>
<sequence>MFRRFISCVSLLFLVGAAGSAIAEERYQPFAENRGWTVAYDRQDKVCIASPKGAKDGLFFIRPNGNVVVVLVATSKLGWLTHEQDYDVVVHTDRRKWTGTMRANVTDGSGGLYLTNPHASFMAALRDAARMTLSVDNVSYGPFSLSGSSDTLKQIANCARALDRGDFGPARTEETTQAREVTIGSGMMVDWTREDFGKTYTNGEWALTLNGEDSDEGTATAVLSVRHKDKGETAIRLETGPDEMARGQIGIYPLQWAEPGVVFSSFSGGAHCCTAVALAHASDDAVKTVELGTFDGFGVTPADLDEDGNVEFDLRDDRFLYAFSSYAESAPPVKIMGLRDGEARDVTREDAFRPVLERRLTASMRACFEQSTAGVCAGALGNAALMGYFPAALELMALEEIDKQMEDYFLDCDDTTACKGQKRFEDFAEAVAWRLENWGYGTQAVLDDKVTAFVEELARAKDGYAPENANAENEYSCGMGPLTFEYDAAKKRALVRGYEYGCNFGAAAMLKDSLVVDLLCSGEADFWMDRHVYVRDGEALMSLSATGALDAGGATRFDRCPAKPAGSSQP</sequence>
<evidence type="ECO:0000313" key="2">
    <source>
        <dbReference type="EMBL" id="SSC66374.1"/>
    </source>
</evidence>